<accession>A0A1D1V2I6</accession>
<proteinExistence type="predicted"/>
<dbReference type="AlphaFoldDB" id="A0A1D1V2I6"/>
<reference evidence="1 2" key="1">
    <citation type="journal article" date="2016" name="Nat. Commun.">
        <title>Extremotolerant tardigrade genome and improved radiotolerance of human cultured cells by tardigrade-unique protein.</title>
        <authorList>
            <person name="Hashimoto T."/>
            <person name="Horikawa D.D."/>
            <person name="Saito Y."/>
            <person name="Kuwahara H."/>
            <person name="Kozuka-Hata H."/>
            <person name="Shin-I T."/>
            <person name="Minakuchi Y."/>
            <person name="Ohishi K."/>
            <person name="Motoyama A."/>
            <person name="Aizu T."/>
            <person name="Enomoto A."/>
            <person name="Kondo K."/>
            <person name="Tanaka S."/>
            <person name="Hara Y."/>
            <person name="Koshikawa S."/>
            <person name="Sagara H."/>
            <person name="Miura T."/>
            <person name="Yokobori S."/>
            <person name="Miyagawa K."/>
            <person name="Suzuki Y."/>
            <person name="Kubo T."/>
            <person name="Oyama M."/>
            <person name="Kohara Y."/>
            <person name="Fujiyama A."/>
            <person name="Arakawa K."/>
            <person name="Katayama T."/>
            <person name="Toyoda A."/>
            <person name="Kunieda T."/>
        </authorList>
    </citation>
    <scope>NUCLEOTIDE SEQUENCE [LARGE SCALE GENOMIC DNA]</scope>
    <source>
        <strain evidence="1 2">YOKOZUNA-1</strain>
    </source>
</reference>
<gene>
    <name evidence="1" type="primary">RvY_05681-1</name>
    <name evidence="1" type="synonym">RvY_05681.1</name>
    <name evidence="1" type="ORF">RvY_05681</name>
</gene>
<evidence type="ECO:0000313" key="2">
    <source>
        <dbReference type="Proteomes" id="UP000186922"/>
    </source>
</evidence>
<keyword evidence="2" id="KW-1185">Reference proteome</keyword>
<organism evidence="1 2">
    <name type="scientific">Ramazzottius varieornatus</name>
    <name type="common">Water bear</name>
    <name type="synonym">Tardigrade</name>
    <dbReference type="NCBI Taxonomy" id="947166"/>
    <lineage>
        <taxon>Eukaryota</taxon>
        <taxon>Metazoa</taxon>
        <taxon>Ecdysozoa</taxon>
        <taxon>Tardigrada</taxon>
        <taxon>Eutardigrada</taxon>
        <taxon>Parachela</taxon>
        <taxon>Hypsibioidea</taxon>
        <taxon>Ramazzottiidae</taxon>
        <taxon>Ramazzottius</taxon>
    </lineage>
</organism>
<comment type="caution">
    <text evidence="1">The sequence shown here is derived from an EMBL/GenBank/DDBJ whole genome shotgun (WGS) entry which is preliminary data.</text>
</comment>
<dbReference type="EMBL" id="BDGG01000002">
    <property type="protein sequence ID" value="GAU93797.1"/>
    <property type="molecule type" value="Genomic_DNA"/>
</dbReference>
<name>A0A1D1V2I6_RAMVA</name>
<dbReference type="Proteomes" id="UP000186922">
    <property type="component" value="Unassembled WGS sequence"/>
</dbReference>
<sequence length="187" mass="20973">MCGVEEVESNLRCTSAGLRLRSPAVVPVQNVHTKVPPISGRTLRAIIGLEDINIHNGSFDQTFAASDQDKAFGGPMGMVLRHHPQIRYVGLCNGLVTPSRRPMREHHIFWCLFRGSSDWSPHKDRSNGQQFCCLPGTTSTIHNEKEYRYDAVKTWTMPWSKKKLKLEEGVESSLVRDSGRIAALRSS</sequence>
<evidence type="ECO:0000313" key="1">
    <source>
        <dbReference type="EMBL" id="GAU93797.1"/>
    </source>
</evidence>
<protein>
    <submittedName>
        <fullName evidence="1">Uncharacterized protein</fullName>
    </submittedName>
</protein>